<proteinExistence type="predicted"/>
<sequence>MIRSWPGTVVRCRGYLVRCVEVIWVCPIVNALAGRLLGAYDLKIVTLRAVVHGGDKTSRDARSWYMIKPGNAKSFGL</sequence>
<accession>A0ABQ4WH53</accession>
<evidence type="ECO:0000313" key="2">
    <source>
        <dbReference type="Proteomes" id="UP001151760"/>
    </source>
</evidence>
<reference evidence="1" key="2">
    <citation type="submission" date="2022-01" db="EMBL/GenBank/DDBJ databases">
        <authorList>
            <person name="Yamashiro T."/>
            <person name="Shiraishi A."/>
            <person name="Satake H."/>
            <person name="Nakayama K."/>
        </authorList>
    </citation>
    <scope>NUCLEOTIDE SEQUENCE</scope>
</reference>
<keyword evidence="2" id="KW-1185">Reference proteome</keyword>
<protein>
    <submittedName>
        <fullName evidence="1">Uncharacterized protein</fullName>
    </submittedName>
</protein>
<name>A0ABQ4WH53_9ASTR</name>
<dbReference type="EMBL" id="BQNB010008637">
    <property type="protein sequence ID" value="GJS52181.1"/>
    <property type="molecule type" value="Genomic_DNA"/>
</dbReference>
<evidence type="ECO:0000313" key="1">
    <source>
        <dbReference type="EMBL" id="GJS52181.1"/>
    </source>
</evidence>
<gene>
    <name evidence="1" type="ORF">Tco_0625543</name>
</gene>
<organism evidence="1 2">
    <name type="scientific">Tanacetum coccineum</name>
    <dbReference type="NCBI Taxonomy" id="301880"/>
    <lineage>
        <taxon>Eukaryota</taxon>
        <taxon>Viridiplantae</taxon>
        <taxon>Streptophyta</taxon>
        <taxon>Embryophyta</taxon>
        <taxon>Tracheophyta</taxon>
        <taxon>Spermatophyta</taxon>
        <taxon>Magnoliopsida</taxon>
        <taxon>eudicotyledons</taxon>
        <taxon>Gunneridae</taxon>
        <taxon>Pentapetalae</taxon>
        <taxon>asterids</taxon>
        <taxon>campanulids</taxon>
        <taxon>Asterales</taxon>
        <taxon>Asteraceae</taxon>
        <taxon>Asteroideae</taxon>
        <taxon>Anthemideae</taxon>
        <taxon>Anthemidinae</taxon>
        <taxon>Tanacetum</taxon>
    </lineage>
</organism>
<reference evidence="1" key="1">
    <citation type="journal article" date="2022" name="Int. J. Mol. Sci.">
        <title>Draft Genome of Tanacetum Coccineum: Genomic Comparison of Closely Related Tanacetum-Family Plants.</title>
        <authorList>
            <person name="Yamashiro T."/>
            <person name="Shiraishi A."/>
            <person name="Nakayama K."/>
            <person name="Satake H."/>
        </authorList>
    </citation>
    <scope>NUCLEOTIDE SEQUENCE</scope>
</reference>
<dbReference type="Proteomes" id="UP001151760">
    <property type="component" value="Unassembled WGS sequence"/>
</dbReference>
<comment type="caution">
    <text evidence="1">The sequence shown here is derived from an EMBL/GenBank/DDBJ whole genome shotgun (WGS) entry which is preliminary data.</text>
</comment>